<dbReference type="SUPFAM" id="SSF53474">
    <property type="entry name" value="alpha/beta-Hydrolases"/>
    <property type="match status" value="1"/>
</dbReference>
<dbReference type="Proteomes" id="UP000326565">
    <property type="component" value="Unassembled WGS sequence"/>
</dbReference>
<reference evidence="1 2" key="1">
    <citation type="submission" date="2019-04" db="EMBL/GenBank/DDBJ databases">
        <title>Friends and foes A comparative genomics study of 23 Aspergillus species from section Flavi.</title>
        <authorList>
            <consortium name="DOE Joint Genome Institute"/>
            <person name="Kjaerbolling I."/>
            <person name="Vesth T."/>
            <person name="Frisvad J.C."/>
            <person name="Nybo J.L."/>
            <person name="Theobald S."/>
            <person name="Kildgaard S."/>
            <person name="Isbrandt T."/>
            <person name="Kuo A."/>
            <person name="Sato A."/>
            <person name="Lyhne E.K."/>
            <person name="Kogle M.E."/>
            <person name="Wiebenga A."/>
            <person name="Kun R.S."/>
            <person name="Lubbers R.J."/>
            <person name="Makela M.R."/>
            <person name="Barry K."/>
            <person name="Chovatia M."/>
            <person name="Clum A."/>
            <person name="Daum C."/>
            <person name="Haridas S."/>
            <person name="He G."/>
            <person name="LaButti K."/>
            <person name="Lipzen A."/>
            <person name="Mondo S."/>
            <person name="Riley R."/>
            <person name="Salamov A."/>
            <person name="Simmons B.A."/>
            <person name="Magnuson J.K."/>
            <person name="Henrissat B."/>
            <person name="Mortensen U.H."/>
            <person name="Larsen T.O."/>
            <person name="Devries R.P."/>
            <person name="Grigoriev I.V."/>
            <person name="Machida M."/>
            <person name="Baker S.E."/>
            <person name="Andersen M.R."/>
        </authorList>
    </citation>
    <scope>NUCLEOTIDE SEQUENCE [LARGE SCALE GENOMIC DNA]</scope>
    <source>
        <strain evidence="1 2">CBS 151.66</strain>
    </source>
</reference>
<evidence type="ECO:0000313" key="2">
    <source>
        <dbReference type="Proteomes" id="UP000326565"/>
    </source>
</evidence>
<protein>
    <recommendedName>
        <fullName evidence="3">AB hydrolase-1 domain-containing protein</fullName>
    </recommendedName>
</protein>
<keyword evidence="2" id="KW-1185">Reference proteome</keyword>
<organism evidence="1 2">
    <name type="scientific">Aspergillus leporis</name>
    <dbReference type="NCBI Taxonomy" id="41062"/>
    <lineage>
        <taxon>Eukaryota</taxon>
        <taxon>Fungi</taxon>
        <taxon>Dikarya</taxon>
        <taxon>Ascomycota</taxon>
        <taxon>Pezizomycotina</taxon>
        <taxon>Eurotiomycetes</taxon>
        <taxon>Eurotiomycetidae</taxon>
        <taxon>Eurotiales</taxon>
        <taxon>Aspergillaceae</taxon>
        <taxon>Aspergillus</taxon>
        <taxon>Aspergillus subgen. Circumdati</taxon>
    </lineage>
</organism>
<dbReference type="InterPro" id="IPR029058">
    <property type="entry name" value="AB_hydrolase_fold"/>
</dbReference>
<name>A0A5N5XGN8_9EURO</name>
<dbReference type="EMBL" id="ML732151">
    <property type="protein sequence ID" value="KAB8079307.1"/>
    <property type="molecule type" value="Genomic_DNA"/>
</dbReference>
<proteinExistence type="predicted"/>
<accession>A0A5N5XGN8</accession>
<dbReference type="OrthoDB" id="294702at2759"/>
<sequence>MPTDHFNSPRALALSYISNARFHRRFNLPATTDHDALTITYADTGSIPNPTNPKPPSILFMPGMFASRYLGIFMHAIAEKMGVRVVIVDRPGMGHSTDVPLHQRIPIWIELVPQLLAHLGIEHVALVSHCAGTIYLLNTLFYCREILHPERPFVAFLAPWVNPSRSHIISMQMAQYVPSKAFGVWHLIPKFLLLKASPAFASSGIVVTKASNVISSGIGGDGENNSMEIGKNRRCIEKDYGLSWDVQAELDGLVMKFMFEENTVGANSEALQCLRKGSDGGKTWGKCEDYEVYVRELVTLERSRYEGGAGQLKVRAYFAGNDSMIGKKGQEYVEECWGGKEGTGAFEDVLNFESTTFAELEHDSLLQSAAVLESVFHHSGGIPVDRLE</sequence>
<dbReference type="Gene3D" id="3.40.50.1820">
    <property type="entry name" value="alpha/beta hydrolase"/>
    <property type="match status" value="1"/>
</dbReference>
<evidence type="ECO:0008006" key="3">
    <source>
        <dbReference type="Google" id="ProtNLM"/>
    </source>
</evidence>
<dbReference type="AlphaFoldDB" id="A0A5N5XGN8"/>
<evidence type="ECO:0000313" key="1">
    <source>
        <dbReference type="EMBL" id="KAB8079307.1"/>
    </source>
</evidence>
<gene>
    <name evidence="1" type="ORF">BDV29DRAFT_164787</name>
</gene>